<feature type="compositionally biased region" description="Basic and acidic residues" evidence="4">
    <location>
        <begin position="69"/>
        <end position="79"/>
    </location>
</feature>
<organism evidence="6 7">
    <name type="scientific">Halostreptopolyspora alba</name>
    <dbReference type="NCBI Taxonomy" id="2487137"/>
    <lineage>
        <taxon>Bacteria</taxon>
        <taxon>Bacillati</taxon>
        <taxon>Actinomycetota</taxon>
        <taxon>Actinomycetes</taxon>
        <taxon>Streptosporangiales</taxon>
        <taxon>Nocardiopsidaceae</taxon>
        <taxon>Halostreptopolyspora</taxon>
    </lineage>
</organism>
<dbReference type="SUPFAM" id="SSF53901">
    <property type="entry name" value="Thiolase-like"/>
    <property type="match status" value="1"/>
</dbReference>
<dbReference type="Gene3D" id="3.40.47.10">
    <property type="match status" value="1"/>
</dbReference>
<feature type="region of interest" description="Disordered" evidence="4">
    <location>
        <begin position="828"/>
        <end position="861"/>
    </location>
</feature>
<dbReference type="Gene3D" id="2.40.110.10">
    <property type="entry name" value="Butyryl-CoA Dehydrogenase, subunit A, domain 2"/>
    <property type="match status" value="1"/>
</dbReference>
<feature type="compositionally biased region" description="Basic residues" evidence="4">
    <location>
        <begin position="80"/>
        <end position="114"/>
    </location>
</feature>
<dbReference type="InterPro" id="IPR020802">
    <property type="entry name" value="TesA-like"/>
</dbReference>
<dbReference type="SMART" id="SM00825">
    <property type="entry name" value="PKS_KS"/>
    <property type="match status" value="1"/>
</dbReference>
<protein>
    <recommendedName>
        <fullName evidence="5">Ketosynthase family 3 (KS3) domain-containing protein</fullName>
    </recommendedName>
</protein>
<dbReference type="SUPFAM" id="SSF56645">
    <property type="entry name" value="Acyl-CoA dehydrogenase NM domain-like"/>
    <property type="match status" value="1"/>
</dbReference>
<dbReference type="GO" id="GO:0016627">
    <property type="term" value="F:oxidoreductase activity, acting on the CH-CH group of donors"/>
    <property type="evidence" value="ECO:0007669"/>
    <property type="project" value="InterPro"/>
</dbReference>
<dbReference type="Pfam" id="PF00975">
    <property type="entry name" value="Thioesterase"/>
    <property type="match status" value="1"/>
</dbReference>
<dbReference type="Pfam" id="PF22924">
    <property type="entry name" value="ACOX_C_alpha1"/>
    <property type="match status" value="1"/>
</dbReference>
<dbReference type="Proteomes" id="UP000269198">
    <property type="component" value="Unassembled WGS sequence"/>
</dbReference>
<evidence type="ECO:0000256" key="4">
    <source>
        <dbReference type="SAM" id="MobiDB-lite"/>
    </source>
</evidence>
<dbReference type="Pfam" id="PF00109">
    <property type="entry name" value="ketoacyl-synt"/>
    <property type="match status" value="1"/>
</dbReference>
<keyword evidence="3" id="KW-0808">Transferase</keyword>
<accession>A0A3N0EIB5</accession>
<dbReference type="InterPro" id="IPR001031">
    <property type="entry name" value="Thioesterase"/>
</dbReference>
<dbReference type="PROSITE" id="PS52004">
    <property type="entry name" value="KS3_2"/>
    <property type="match status" value="1"/>
</dbReference>
<evidence type="ECO:0000313" key="7">
    <source>
        <dbReference type="Proteomes" id="UP000269198"/>
    </source>
</evidence>
<name>A0A3N0EIB5_9ACTN</name>
<keyword evidence="7" id="KW-1185">Reference proteome</keyword>
<proteinExistence type="inferred from homology"/>
<dbReference type="GO" id="GO:0005886">
    <property type="term" value="C:plasma membrane"/>
    <property type="evidence" value="ECO:0007669"/>
    <property type="project" value="TreeGrafter"/>
</dbReference>
<comment type="caution">
    <text evidence="6">The sequence shown here is derived from an EMBL/GenBank/DDBJ whole genome shotgun (WGS) entry which is preliminary data.</text>
</comment>
<sequence>MPLRVAAHAASGLRADRQHVLHRGQDRSRRTSRLHRLQTRAHRIHQNPRQGGHHPRRQRQRRLSRHYRHRDDPPRTARRDRNRRRRLHRRRPALHRRPRSHGRPRRGRRPRRPSRLSPGRGHFGNGDQRRRRIQPVLVSPGKDSAVPSTPWLAHDPDPAADLHLLCFPHSGAPPSLFADWRVLGVDVLPVLLPGRGPRRHEPLVTSLRTLAEGVASDVIPLLNGPYCLLGHSMGAWLAHAVAALLGERHGTGPERLFALSAPPPHLPPRRFSSQHELSDDDMVDEVIRLGGAPESARDAVRANVDAIRADATAVGDYRPAPHRLACPITAVCGARDPLFEPGSLTAWSETTHAEVSVDLVDAGHFLVTERRDETVRVVARDTAGAPQADPVAVIGMACRFPGAADPASFWELLRAGRSAVGPVPADRIRDEEQQIMSAGGFVDGVDRFDARYFGFGPREAHRSDPRLRLLLMTVQESIDDAGLSVADIAGPRSGIWVGESHSDYWDLSTATVPPNMYTLSGGGLKSFLSGRVSHFFDLQGPSTTLDTSCSASLTAVHTACRALRSGEVDTAFAAGTHLILNPHGGPSHGLAKALSPHGRSAFASVDADGYPRGEGVAAVLLRRLSDALRNGDPIHAVVEGSAVNANGRSGRNIVATSGPGQVRMMRKALADAGRRPGEIAYVEAHGPGTRTGDEIELAALNEVYGGDPRPCLVGSVKTNIGHLEPVAGLAGFLKAVLALEHGQVPASLHLTALAPAIDWDDSALRVPTAREPWPVDGHRRAAVSSFGLSGANAHAVLAAPPDQAAARPRLPKRTWNLRRYWYTELVDGHSPPPDRETAVNSPTHTRLSPQPVQRGGEMPPHPLFRDRMPVWAELDELLDLPEFSWNLTGVSAVYRRLRAFGRALGPARDLHGSPMRLLAGMEWAGIVDPAMMHAAMVHYGVATTALVECGHTDDDLDALTANLDTMDAPGAIVATELGRGGSQTTIRTEARYDRERDTFTLHTPDDAALKIMPNVGWTGLGRTAVVNARLVVDDSDHGIHAFAFGFPHPRVDVTILPGGAPVPLDYSVIRFRDAEIPFGYWLRDTAAITGSGVADPLTPTQRLARSLGGVNSAVVFAAVALASAVRAAVAIAFRYNAQRIIGDPGTPALAFATHRSDLASAVARVYATGSYVERVRRDFVDERLGTNTAEPRRADSDAAYAPWIAANRDRTLAKAAAATTLESVTSTCRRLCGFQGVLHANRITVYEDMAKSFHAAGGDTRLLLLEAGKQLLDGTDTSPTPTPDGPGTGDARSTLRLVSLHERVLADQLRHRVDLDDPNPYLAEIEELARVHLARRTLEEFDRLIAATNEPWRSALESARRLHGLDLVLDSAAWHLNQGSLRPGDADVLSTARTNAAEDVAGRLGALVDGLAVPPGRAGGFIGRDDYISRVATLLT</sequence>
<dbReference type="InterPro" id="IPR029058">
    <property type="entry name" value="AB_hydrolase_fold"/>
</dbReference>
<gene>
    <name evidence="6" type="ORF">EFW17_02160</name>
</gene>
<dbReference type="PANTHER" id="PTHR43775">
    <property type="entry name" value="FATTY ACID SYNTHASE"/>
    <property type="match status" value="1"/>
</dbReference>
<keyword evidence="1" id="KW-0596">Phosphopantetheine</keyword>
<dbReference type="GO" id="GO:0004312">
    <property type="term" value="F:fatty acid synthase activity"/>
    <property type="evidence" value="ECO:0007669"/>
    <property type="project" value="TreeGrafter"/>
</dbReference>
<dbReference type="Gene3D" id="3.40.50.1820">
    <property type="entry name" value="alpha/beta hydrolase"/>
    <property type="match status" value="1"/>
</dbReference>
<dbReference type="PANTHER" id="PTHR43775:SF37">
    <property type="entry name" value="SI:DKEY-61P9.11"/>
    <property type="match status" value="1"/>
</dbReference>
<feature type="compositionally biased region" description="Polar residues" evidence="4">
    <location>
        <begin position="838"/>
        <end position="851"/>
    </location>
</feature>
<dbReference type="InterPro" id="IPR036250">
    <property type="entry name" value="AcylCo_DH-like_C"/>
</dbReference>
<dbReference type="InterPro" id="IPR050091">
    <property type="entry name" value="PKS_NRPS_Biosynth_Enz"/>
</dbReference>
<dbReference type="InterPro" id="IPR055060">
    <property type="entry name" value="ACOX_C_alpha1"/>
</dbReference>
<dbReference type="InterPro" id="IPR032821">
    <property type="entry name" value="PKS_assoc"/>
</dbReference>
<reference evidence="6 7" key="1">
    <citation type="submission" date="2018-11" db="EMBL/GenBank/DDBJ databases">
        <title>The genome draft of YIM 96095.</title>
        <authorList>
            <person name="Tang S.-K."/>
            <person name="Chunyu W.-X."/>
            <person name="Feng Y.-Z."/>
        </authorList>
    </citation>
    <scope>NUCLEOTIDE SEQUENCE [LARGE SCALE GENOMIC DNA]</scope>
    <source>
        <strain evidence="6 7">YIM 96095</strain>
    </source>
</reference>
<feature type="domain" description="Ketosynthase family 3 (KS3)" evidence="5">
    <location>
        <begin position="388"/>
        <end position="799"/>
    </location>
</feature>
<dbReference type="InterPro" id="IPR014030">
    <property type="entry name" value="Ketoacyl_synth_N"/>
</dbReference>
<feature type="compositionally biased region" description="Basic and acidic residues" evidence="4">
    <location>
        <begin position="14"/>
        <end position="29"/>
    </location>
</feature>
<dbReference type="SUPFAM" id="SSF47203">
    <property type="entry name" value="Acyl-CoA dehydrogenase C-terminal domain-like"/>
    <property type="match status" value="2"/>
</dbReference>
<dbReference type="OrthoDB" id="1144545at2"/>
<dbReference type="GO" id="GO:0006633">
    <property type="term" value="P:fatty acid biosynthetic process"/>
    <property type="evidence" value="ECO:0007669"/>
    <property type="project" value="TreeGrafter"/>
</dbReference>
<dbReference type="InterPro" id="IPR020841">
    <property type="entry name" value="PKS_Beta-ketoAc_synthase_dom"/>
</dbReference>
<dbReference type="Pfam" id="PF02801">
    <property type="entry name" value="Ketoacyl-synt_C"/>
    <property type="match status" value="1"/>
</dbReference>
<dbReference type="InterPro" id="IPR014031">
    <property type="entry name" value="Ketoacyl_synth_C"/>
</dbReference>
<feature type="region of interest" description="Disordered" evidence="4">
    <location>
        <begin position="1272"/>
        <end position="1291"/>
    </location>
</feature>
<evidence type="ECO:0000259" key="5">
    <source>
        <dbReference type="PROSITE" id="PS52004"/>
    </source>
</evidence>
<evidence type="ECO:0000256" key="3">
    <source>
        <dbReference type="RuleBase" id="RU003694"/>
    </source>
</evidence>
<evidence type="ECO:0000256" key="1">
    <source>
        <dbReference type="ARBA" id="ARBA00022450"/>
    </source>
</evidence>
<dbReference type="InterPro" id="IPR046373">
    <property type="entry name" value="Acyl-CoA_Oxase/DH_mid-dom_sf"/>
</dbReference>
<feature type="compositionally biased region" description="Basic residues" evidence="4">
    <location>
        <begin position="30"/>
        <end position="68"/>
    </location>
</feature>
<dbReference type="GO" id="GO:0071770">
    <property type="term" value="P:DIM/DIP cell wall layer assembly"/>
    <property type="evidence" value="ECO:0007669"/>
    <property type="project" value="TreeGrafter"/>
</dbReference>
<dbReference type="SUPFAM" id="SSF53474">
    <property type="entry name" value="alpha/beta-Hydrolases"/>
    <property type="match status" value="1"/>
</dbReference>
<feature type="region of interest" description="Disordered" evidence="4">
    <location>
        <begin position="1"/>
        <end position="132"/>
    </location>
</feature>
<dbReference type="GO" id="GO:0005737">
    <property type="term" value="C:cytoplasm"/>
    <property type="evidence" value="ECO:0007669"/>
    <property type="project" value="TreeGrafter"/>
</dbReference>
<evidence type="ECO:0000256" key="2">
    <source>
        <dbReference type="ARBA" id="ARBA00022553"/>
    </source>
</evidence>
<dbReference type="InterPro" id="IPR009100">
    <property type="entry name" value="AcylCoA_DH/oxidase_NM_dom_sf"/>
</dbReference>
<dbReference type="InterPro" id="IPR016039">
    <property type="entry name" value="Thiolase-like"/>
</dbReference>
<dbReference type="CDD" id="cd00833">
    <property type="entry name" value="PKS"/>
    <property type="match status" value="1"/>
</dbReference>
<comment type="similarity">
    <text evidence="3">Belongs to the thiolase-like superfamily. Beta-ketoacyl-ACP synthases family.</text>
</comment>
<dbReference type="SMART" id="SM00824">
    <property type="entry name" value="PKS_TE"/>
    <property type="match status" value="1"/>
</dbReference>
<dbReference type="EMBL" id="RJMB01000001">
    <property type="protein sequence ID" value="RNL87630.1"/>
    <property type="molecule type" value="Genomic_DNA"/>
</dbReference>
<dbReference type="Gene3D" id="1.20.140.10">
    <property type="entry name" value="Butyryl-CoA Dehydrogenase, subunit A, domain 3"/>
    <property type="match status" value="2"/>
</dbReference>
<evidence type="ECO:0000313" key="6">
    <source>
        <dbReference type="EMBL" id="RNL87630.1"/>
    </source>
</evidence>
<keyword evidence="2" id="KW-0597">Phosphoprotein</keyword>
<dbReference type="Pfam" id="PF16197">
    <property type="entry name" value="KAsynt_C_assoc"/>
    <property type="match status" value="1"/>
</dbReference>